<dbReference type="PANTHER" id="PTHR43138">
    <property type="entry name" value="ACETYLTRANSFERASE, GNAT FAMILY"/>
    <property type="match status" value="1"/>
</dbReference>
<dbReference type="InterPro" id="IPR016181">
    <property type="entry name" value="Acyl_CoA_acyltransferase"/>
</dbReference>
<keyword evidence="2" id="KW-0808">Transferase</keyword>
<gene>
    <name evidence="2" type="ORF">FHP06_08820</name>
</gene>
<organism evidence="2 3">
    <name type="scientific">Aeromicrobium terrae</name>
    <dbReference type="NCBI Taxonomy" id="2498846"/>
    <lineage>
        <taxon>Bacteria</taxon>
        <taxon>Bacillati</taxon>
        <taxon>Actinomycetota</taxon>
        <taxon>Actinomycetes</taxon>
        <taxon>Propionibacteriales</taxon>
        <taxon>Nocardioidaceae</taxon>
        <taxon>Aeromicrobium</taxon>
    </lineage>
</organism>
<evidence type="ECO:0000313" key="2">
    <source>
        <dbReference type="EMBL" id="TXL61513.1"/>
    </source>
</evidence>
<dbReference type="PROSITE" id="PS51186">
    <property type="entry name" value="GNAT"/>
    <property type="match status" value="1"/>
</dbReference>
<proteinExistence type="predicted"/>
<dbReference type="Gene3D" id="3.40.630.30">
    <property type="match status" value="1"/>
</dbReference>
<evidence type="ECO:0000259" key="1">
    <source>
        <dbReference type="PROSITE" id="PS51186"/>
    </source>
</evidence>
<dbReference type="InterPro" id="IPR052742">
    <property type="entry name" value="Mito_N-acetyltransferase"/>
</dbReference>
<feature type="domain" description="N-acetyltransferase" evidence="1">
    <location>
        <begin position="3"/>
        <end position="174"/>
    </location>
</feature>
<dbReference type="Proteomes" id="UP000321571">
    <property type="component" value="Unassembled WGS sequence"/>
</dbReference>
<evidence type="ECO:0000313" key="3">
    <source>
        <dbReference type="Proteomes" id="UP000321571"/>
    </source>
</evidence>
<accession>A0A5C8NM15</accession>
<dbReference type="InterPro" id="IPR000182">
    <property type="entry name" value="GNAT_dom"/>
</dbReference>
<dbReference type="AlphaFoldDB" id="A0A5C8NM15"/>
<dbReference type="CDD" id="cd04301">
    <property type="entry name" value="NAT_SF"/>
    <property type="match status" value="1"/>
</dbReference>
<sequence length="174" mass="18449">MGTQIRAARDEDWDGIWPIVQEVLAEGTAYTYDPAMTEEQAKGKWLQPEPWRTLVAVEEAGGGAGPRAAGQQHVLGAATFGPNQAGPGSHVSNANFIVARDTRGGGVGTALVEATLEQAKEAGFTAMQFNAVTETNPAVQLYLRLGFEIIGTVPGAFIHPEHGPVGLHVMHRPL</sequence>
<dbReference type="RefSeq" id="WP_147685854.1">
    <property type="nucleotide sequence ID" value="NZ_VDUX01000003.1"/>
</dbReference>
<name>A0A5C8NM15_9ACTN</name>
<keyword evidence="3" id="KW-1185">Reference proteome</keyword>
<dbReference type="PANTHER" id="PTHR43138:SF1">
    <property type="entry name" value="N-ACETYLTRANSFERASE ACA1"/>
    <property type="match status" value="1"/>
</dbReference>
<dbReference type="OrthoDB" id="9788300at2"/>
<protein>
    <submittedName>
        <fullName evidence="2">GNAT family N-acetyltransferase</fullName>
    </submittedName>
</protein>
<comment type="caution">
    <text evidence="2">The sequence shown here is derived from an EMBL/GenBank/DDBJ whole genome shotgun (WGS) entry which is preliminary data.</text>
</comment>
<reference evidence="2 3" key="1">
    <citation type="submission" date="2019-06" db="EMBL/GenBank/DDBJ databases">
        <title>Aeromicrobium sp. nov., isolated from a maize field.</title>
        <authorList>
            <person name="Lin S.-Y."/>
            <person name="Tsai C.-F."/>
            <person name="Young C.-C."/>
        </authorList>
    </citation>
    <scope>NUCLEOTIDE SEQUENCE [LARGE SCALE GENOMIC DNA]</scope>
    <source>
        <strain evidence="2 3">CC-CFT486</strain>
    </source>
</reference>
<dbReference type="GO" id="GO:0016747">
    <property type="term" value="F:acyltransferase activity, transferring groups other than amino-acyl groups"/>
    <property type="evidence" value="ECO:0007669"/>
    <property type="project" value="InterPro"/>
</dbReference>
<dbReference type="EMBL" id="VDUX01000003">
    <property type="protein sequence ID" value="TXL61513.1"/>
    <property type="molecule type" value="Genomic_DNA"/>
</dbReference>
<dbReference type="SUPFAM" id="SSF55729">
    <property type="entry name" value="Acyl-CoA N-acyltransferases (Nat)"/>
    <property type="match status" value="1"/>
</dbReference>
<dbReference type="Pfam" id="PF00583">
    <property type="entry name" value="Acetyltransf_1"/>
    <property type="match status" value="1"/>
</dbReference>